<organism evidence="4 5">
    <name type="scientific">Micractinium conductrix</name>
    <dbReference type="NCBI Taxonomy" id="554055"/>
    <lineage>
        <taxon>Eukaryota</taxon>
        <taxon>Viridiplantae</taxon>
        <taxon>Chlorophyta</taxon>
        <taxon>core chlorophytes</taxon>
        <taxon>Trebouxiophyceae</taxon>
        <taxon>Chlorellales</taxon>
        <taxon>Chlorellaceae</taxon>
        <taxon>Chlorella clade</taxon>
        <taxon>Micractinium</taxon>
    </lineage>
</organism>
<comment type="caution">
    <text evidence="4">The sequence shown here is derived from an EMBL/GenBank/DDBJ whole genome shotgun (WGS) entry which is preliminary data.</text>
</comment>
<dbReference type="Gene3D" id="3.40.630.30">
    <property type="match status" value="1"/>
</dbReference>
<dbReference type="Proteomes" id="UP000239649">
    <property type="component" value="Unassembled WGS sequence"/>
</dbReference>
<evidence type="ECO:0000313" key="4">
    <source>
        <dbReference type="EMBL" id="PSC68271.1"/>
    </source>
</evidence>
<dbReference type="Pfam" id="PF00583">
    <property type="entry name" value="Acetyltransf_1"/>
    <property type="match status" value="1"/>
</dbReference>
<evidence type="ECO:0000256" key="1">
    <source>
        <dbReference type="SAM" id="MobiDB-lite"/>
    </source>
</evidence>
<accession>A0A2P6V2G6</accession>
<feature type="domain" description="N-acetyltransferase" evidence="2">
    <location>
        <begin position="28"/>
        <end position="182"/>
    </location>
</feature>
<dbReference type="OrthoDB" id="35506at2759"/>
<dbReference type="PANTHER" id="PTHR42791:SF1">
    <property type="entry name" value="N-ACETYLTRANSFERASE DOMAIN-CONTAINING PROTEIN"/>
    <property type="match status" value="1"/>
</dbReference>
<dbReference type="EMBL" id="LHPF02000039">
    <property type="protein sequence ID" value="PSC68271.1"/>
    <property type="molecule type" value="Genomic_DNA"/>
</dbReference>
<dbReference type="InterPro" id="IPR000182">
    <property type="entry name" value="GNAT_dom"/>
</dbReference>
<dbReference type="SUPFAM" id="SSF55729">
    <property type="entry name" value="Acyl-CoA N-acyltransferases (Nat)"/>
    <property type="match status" value="1"/>
</dbReference>
<protein>
    <submittedName>
        <fullName evidence="4">GNAT family</fullName>
    </submittedName>
</protein>
<keyword evidence="5" id="KW-1185">Reference proteome</keyword>
<proteinExistence type="predicted"/>
<dbReference type="InterPro" id="IPR016181">
    <property type="entry name" value="Acyl_CoA_acyltransferase"/>
</dbReference>
<name>A0A2P6V2G6_9CHLO</name>
<evidence type="ECO:0000259" key="2">
    <source>
        <dbReference type="PROSITE" id="PS51186"/>
    </source>
</evidence>
<dbReference type="AlphaFoldDB" id="A0A2P6V2G6"/>
<dbReference type="PANTHER" id="PTHR42791">
    <property type="entry name" value="GNAT FAMILY ACETYLTRANSFERASE"/>
    <property type="match status" value="1"/>
</dbReference>
<sequence length="237" mass="25693">MSDEGLANYFTRRNREAAARLWAELLRLALAAGSASATPQLFCLADRSAVAVMQRWPDDRNDWHRGVALRRLAKVVPFGKWRALREALLALDKQKAAFYAAHGPFYYLTALATAPAFRRAGLGAVLLDHLCRLAEQQQLPVYVEATSDASRRWLRGMGFGEVMRHSVREHAPEICIMVRRPGAAQAQAAAAASQKPQARANGSTVRRSGSSAGEGGGQQGGAPPRPSPRPVGSVRSL</sequence>
<reference evidence="4" key="2">
    <citation type="submission" date="2018-02" db="EMBL/GenBank/DDBJ databases">
        <authorList>
            <person name="Cohen D.B."/>
            <person name="Kent A.D."/>
        </authorList>
    </citation>
    <scope>NUCLEOTIDE SEQUENCE</scope>
    <source>
        <strain evidence="4">SAG 241.80</strain>
    </source>
</reference>
<evidence type="ECO:0000313" key="3">
    <source>
        <dbReference type="EMBL" id="PSC67341.1"/>
    </source>
</evidence>
<dbReference type="CDD" id="cd04301">
    <property type="entry name" value="NAT_SF"/>
    <property type="match status" value="1"/>
</dbReference>
<evidence type="ECO:0000313" key="5">
    <source>
        <dbReference type="Proteomes" id="UP000239649"/>
    </source>
</evidence>
<reference evidence="4 5" key="1">
    <citation type="journal article" date="2018" name="Plant J.">
        <title>Genome sequences of Chlorella sorokiniana UTEX 1602 and Micractinium conductrix SAG 241.80: implications to maltose excretion by a green alga.</title>
        <authorList>
            <person name="Arriola M.B."/>
            <person name="Velmurugan N."/>
            <person name="Zhang Y."/>
            <person name="Plunkett M.H."/>
            <person name="Hondzo H."/>
            <person name="Barney B.M."/>
        </authorList>
    </citation>
    <scope>NUCLEOTIDE SEQUENCE [LARGE SCALE GENOMIC DNA]</scope>
    <source>
        <strain evidence="4 5">SAG 241.80</strain>
    </source>
</reference>
<dbReference type="EMBL" id="LHPF02000064">
    <property type="protein sequence ID" value="PSC67341.1"/>
    <property type="molecule type" value="Genomic_DNA"/>
</dbReference>
<dbReference type="InterPro" id="IPR052523">
    <property type="entry name" value="Trichothecene_AcTrans"/>
</dbReference>
<dbReference type="PROSITE" id="PS51186">
    <property type="entry name" value="GNAT"/>
    <property type="match status" value="1"/>
</dbReference>
<feature type="compositionally biased region" description="Low complexity" evidence="1">
    <location>
        <begin position="187"/>
        <end position="211"/>
    </location>
</feature>
<gene>
    <name evidence="4" type="ORF">C2E20_8094</name>
    <name evidence="3" type="ORF">C2E20_8984</name>
</gene>
<dbReference type="GO" id="GO:0016747">
    <property type="term" value="F:acyltransferase activity, transferring groups other than amino-acyl groups"/>
    <property type="evidence" value="ECO:0007669"/>
    <property type="project" value="InterPro"/>
</dbReference>
<feature type="region of interest" description="Disordered" evidence="1">
    <location>
        <begin position="187"/>
        <end position="237"/>
    </location>
</feature>